<evidence type="ECO:0000256" key="1">
    <source>
        <dbReference type="ARBA" id="ARBA00004651"/>
    </source>
</evidence>
<keyword evidence="5 8" id="KW-1133">Transmembrane helix</keyword>
<feature type="transmembrane region" description="Helical" evidence="8">
    <location>
        <begin position="621"/>
        <end position="644"/>
    </location>
</feature>
<dbReference type="PANTHER" id="PTHR11388:SF142">
    <property type="entry name" value="SOLUTE CARRIER ORGANIC ANION TRANSPORTER FAMILY MEMBER 5A1"/>
    <property type="match status" value="1"/>
</dbReference>
<feature type="transmembrane region" description="Helical" evidence="8">
    <location>
        <begin position="119"/>
        <end position="139"/>
    </location>
</feature>
<dbReference type="PANTHER" id="PTHR11388">
    <property type="entry name" value="ORGANIC ANION TRANSPORTER"/>
    <property type="match status" value="1"/>
</dbReference>
<evidence type="ECO:0000313" key="11">
    <source>
        <dbReference type="EMBL" id="TGZ66868.1"/>
    </source>
</evidence>
<feature type="compositionally biased region" description="Polar residues" evidence="9">
    <location>
        <begin position="743"/>
        <end position="753"/>
    </location>
</feature>
<feature type="transmembrane region" description="Helical" evidence="8">
    <location>
        <begin position="478"/>
        <end position="497"/>
    </location>
</feature>
<keyword evidence="3" id="KW-1003">Cell membrane</keyword>
<dbReference type="GO" id="GO:0015347">
    <property type="term" value="F:sodium-independent organic anion transmembrane transporter activity"/>
    <property type="evidence" value="ECO:0007669"/>
    <property type="project" value="TreeGrafter"/>
</dbReference>
<proteinExistence type="inferred from homology"/>
<feature type="region of interest" description="Disordered" evidence="9">
    <location>
        <begin position="350"/>
        <end position="370"/>
    </location>
</feature>
<dbReference type="OrthoDB" id="5062115at2759"/>
<feature type="transmembrane region" description="Helical" evidence="8">
    <location>
        <begin position="656"/>
        <end position="678"/>
    </location>
</feature>
<feature type="transmembrane region" description="Helical" evidence="8">
    <location>
        <begin position="709"/>
        <end position="733"/>
    </location>
</feature>
<feature type="transmembrane region" description="Helical" evidence="8">
    <location>
        <begin position="274"/>
        <end position="296"/>
    </location>
</feature>
<reference evidence="11 12" key="1">
    <citation type="journal article" date="2019" name="BMC Genomics">
        <title>New insights from Opisthorchis felineus genome: update on genomics of the epidemiologically important liver flukes.</title>
        <authorList>
            <person name="Ershov N.I."/>
            <person name="Mordvinov V.A."/>
            <person name="Prokhortchouk E.B."/>
            <person name="Pakharukova M.Y."/>
            <person name="Gunbin K.V."/>
            <person name="Ustyantsev K."/>
            <person name="Genaev M.A."/>
            <person name="Blinov A.G."/>
            <person name="Mazur A."/>
            <person name="Boulygina E."/>
            <person name="Tsygankova S."/>
            <person name="Khrameeva E."/>
            <person name="Chekanov N."/>
            <person name="Fan G."/>
            <person name="Xiao A."/>
            <person name="Zhang H."/>
            <person name="Xu X."/>
            <person name="Yang H."/>
            <person name="Solovyev V."/>
            <person name="Lee S.M."/>
            <person name="Liu X."/>
            <person name="Afonnikov D.A."/>
            <person name="Skryabin K.G."/>
        </authorList>
    </citation>
    <scope>NUCLEOTIDE SEQUENCE [LARGE SCALE GENOMIC DNA]</scope>
    <source>
        <strain evidence="11">AK-0245</strain>
        <tissue evidence="11">Whole organism</tissue>
    </source>
</reference>
<evidence type="ECO:0000256" key="7">
    <source>
        <dbReference type="ARBA" id="ARBA00023157"/>
    </source>
</evidence>
<keyword evidence="8" id="KW-0813">Transport</keyword>
<dbReference type="AlphaFoldDB" id="A0A4S2LZE6"/>
<keyword evidence="7" id="KW-1015">Disulfide bond</keyword>
<dbReference type="EMBL" id="SJOL01006437">
    <property type="protein sequence ID" value="TGZ66868.1"/>
    <property type="molecule type" value="Genomic_DNA"/>
</dbReference>
<keyword evidence="4 8" id="KW-0812">Transmembrane</keyword>
<feature type="domain" description="Kazal-like" evidence="10">
    <location>
        <begin position="532"/>
        <end position="591"/>
    </location>
</feature>
<dbReference type="EMBL" id="SJOL01006437">
    <property type="protein sequence ID" value="TGZ66869.1"/>
    <property type="molecule type" value="Genomic_DNA"/>
</dbReference>
<dbReference type="NCBIfam" id="TIGR00805">
    <property type="entry name" value="oat"/>
    <property type="match status" value="1"/>
</dbReference>
<evidence type="ECO:0000256" key="4">
    <source>
        <dbReference type="ARBA" id="ARBA00022692"/>
    </source>
</evidence>
<dbReference type="GO" id="GO:0016323">
    <property type="term" value="C:basolateral plasma membrane"/>
    <property type="evidence" value="ECO:0007669"/>
    <property type="project" value="TreeGrafter"/>
</dbReference>
<dbReference type="GO" id="GO:0006811">
    <property type="term" value="P:monoatomic ion transport"/>
    <property type="evidence" value="ECO:0007669"/>
    <property type="project" value="UniProtKB-KW"/>
</dbReference>
<dbReference type="CDD" id="cd17336">
    <property type="entry name" value="MFS_SLCO_OATP"/>
    <property type="match status" value="1"/>
</dbReference>
<feature type="region of interest" description="Disordered" evidence="9">
    <location>
        <begin position="743"/>
        <end position="769"/>
    </location>
</feature>
<keyword evidence="8" id="KW-0406">Ion transport</keyword>
<evidence type="ECO:0000256" key="6">
    <source>
        <dbReference type="ARBA" id="ARBA00023136"/>
    </source>
</evidence>
<evidence type="ECO:0000259" key="10">
    <source>
        <dbReference type="PROSITE" id="PS51465"/>
    </source>
</evidence>
<feature type="transmembrane region" description="Helical" evidence="8">
    <location>
        <begin position="191"/>
        <end position="213"/>
    </location>
</feature>
<dbReference type="InterPro" id="IPR004156">
    <property type="entry name" value="OATP"/>
</dbReference>
<comment type="caution">
    <text evidence="11">The sequence shown here is derived from an EMBL/GenBank/DDBJ whole genome shotgun (WGS) entry which is preliminary data.</text>
</comment>
<dbReference type="Pfam" id="PF03137">
    <property type="entry name" value="OATP"/>
    <property type="match status" value="1"/>
</dbReference>
<feature type="transmembrane region" description="Helical" evidence="8">
    <location>
        <begin position="405"/>
        <end position="424"/>
    </location>
</feature>
<dbReference type="PROSITE" id="PS51465">
    <property type="entry name" value="KAZAL_2"/>
    <property type="match status" value="1"/>
</dbReference>
<dbReference type="Gene3D" id="1.20.1250.20">
    <property type="entry name" value="MFS general substrate transporter like domains"/>
    <property type="match status" value="1"/>
</dbReference>
<dbReference type="InterPro" id="IPR002350">
    <property type="entry name" value="Kazal_dom"/>
</dbReference>
<evidence type="ECO:0000256" key="9">
    <source>
        <dbReference type="SAM" id="MobiDB-lite"/>
    </source>
</evidence>
<evidence type="ECO:0000256" key="3">
    <source>
        <dbReference type="ARBA" id="ARBA00022475"/>
    </source>
</evidence>
<keyword evidence="6 8" id="KW-0472">Membrane</keyword>
<evidence type="ECO:0000256" key="5">
    <source>
        <dbReference type="ARBA" id="ARBA00022989"/>
    </source>
</evidence>
<evidence type="ECO:0000256" key="8">
    <source>
        <dbReference type="RuleBase" id="RU362056"/>
    </source>
</evidence>
<protein>
    <recommendedName>
        <fullName evidence="8">Solute carrier organic anion transporter family member</fullName>
    </recommendedName>
</protein>
<feature type="transmembrane region" description="Helical" evidence="8">
    <location>
        <begin position="444"/>
        <end position="466"/>
    </location>
</feature>
<accession>A0A4S2LZE6</accession>
<evidence type="ECO:0000256" key="2">
    <source>
        <dbReference type="ARBA" id="ARBA00009657"/>
    </source>
</evidence>
<organism evidence="11 12">
    <name type="scientific">Opisthorchis felineus</name>
    <dbReference type="NCBI Taxonomy" id="147828"/>
    <lineage>
        <taxon>Eukaryota</taxon>
        <taxon>Metazoa</taxon>
        <taxon>Spiralia</taxon>
        <taxon>Lophotrochozoa</taxon>
        <taxon>Platyhelminthes</taxon>
        <taxon>Trematoda</taxon>
        <taxon>Digenea</taxon>
        <taxon>Opisthorchiida</taxon>
        <taxon>Opisthorchiata</taxon>
        <taxon>Opisthorchiidae</taxon>
        <taxon>Opisthorchis</taxon>
    </lineage>
</organism>
<name>A0A4S2LZE6_OPIFE</name>
<dbReference type="GO" id="GO:0043252">
    <property type="term" value="P:sodium-independent organic anion transport"/>
    <property type="evidence" value="ECO:0007669"/>
    <property type="project" value="TreeGrafter"/>
</dbReference>
<gene>
    <name evidence="11" type="ORF">CRM22_005097</name>
</gene>
<comment type="subcellular location">
    <subcellularLocation>
        <location evidence="1 8">Cell membrane</location>
        <topology evidence="1 8">Multi-pass membrane protein</topology>
    </subcellularLocation>
</comment>
<feature type="compositionally biased region" description="Low complexity" evidence="9">
    <location>
        <begin position="356"/>
        <end position="365"/>
    </location>
</feature>
<evidence type="ECO:0000313" key="12">
    <source>
        <dbReference type="Proteomes" id="UP000308267"/>
    </source>
</evidence>
<feature type="transmembrane region" description="Helical" evidence="8">
    <location>
        <begin position="85"/>
        <end position="112"/>
    </location>
</feature>
<dbReference type="Proteomes" id="UP000308267">
    <property type="component" value="Unassembled WGS sequence"/>
</dbReference>
<dbReference type="InterPro" id="IPR036259">
    <property type="entry name" value="MFS_trans_sf"/>
</dbReference>
<feature type="transmembrane region" description="Helical" evidence="8">
    <location>
        <begin position="234"/>
        <end position="254"/>
    </location>
</feature>
<feature type="transmembrane region" description="Helical" evidence="8">
    <location>
        <begin position="53"/>
        <end position="73"/>
    </location>
</feature>
<dbReference type="STRING" id="147828.A0A4S2LZE6"/>
<sequence>MTDSGSLPNSSQASEANQHQLTASLTSTDLSDPTFQCGLLTWRPRCIQGATNIRVFLAAACFISCLQAAFSGYCASQVTTLEKRFAVGSSVIGAVNSFFEVGYIISVIFVSYAGSRGHVPLWISIGLFVMMAGALLWSVPHFLFSYKAQGISTSGATASISVTGESLCFQNFSQKVTATECDDEETSGYGFLPIFFLAQLFIGAGSSPILTLAPPFIDDHVHPTKAPPMIASQYAAAAMGPVLGFALGATVLQYPAELFTRPFMKPDDPEWIGAWWLGFIILSILVFIGAVILLLFPRQLRGLPGGSGRKRPLVERQISVQENGSAKPDGPMSISNQLNMMAQSTSELHSELPSQSPWSNCSRPNSRSRRTPYSCAPQLRCRKFDSPDKCVRFSHTVRSLIRNRVYLVVCLCICSEMFMIIGFASFLPKYLEIEYHLSKSTASAIAGGLIVPAGAFGILVGGLILNRFRFRRRGAIRFVTAVNLVIMAGIASFFFLGCANPPVAGITVDYPLYSLPANKSDLIRWRDGSREAEALHVCNANCHCDPTNWVPVCHQASGVTFISACFAGCTKSSVPSGSSNRHVYLGCNCTQMLHRYYEPLITVPNDLHILPGQCTHECNRIIFFIVILTSCLFLTGVIQNPLLMVTMRSVGHGERAFALGVQFVIIRLLASMPSPIVFGRVIDGACRFWRYGCGRRGDCAFVDLRKLNFYMTGLGMILKSVGLILYIILLCLLRRSPANQDGNDPNFLPSSTRNCRKPSEPLGGASATI</sequence>
<dbReference type="SUPFAM" id="SSF103473">
    <property type="entry name" value="MFS general substrate transporter"/>
    <property type="match status" value="2"/>
</dbReference>
<keyword evidence="12" id="KW-1185">Reference proteome</keyword>
<comment type="similarity">
    <text evidence="2 8">Belongs to the organo anion transporter (TC 2.A.60) family.</text>
</comment>